<feature type="compositionally biased region" description="Polar residues" evidence="1">
    <location>
        <begin position="1"/>
        <end position="11"/>
    </location>
</feature>
<proteinExistence type="predicted"/>
<dbReference type="Proteomes" id="UP000463961">
    <property type="component" value="Chromosome"/>
</dbReference>
<dbReference type="SUPFAM" id="SSF46955">
    <property type="entry name" value="Putative DNA-binding domain"/>
    <property type="match status" value="1"/>
</dbReference>
<evidence type="ECO:0000313" key="3">
    <source>
        <dbReference type="Proteomes" id="UP000463961"/>
    </source>
</evidence>
<feature type="region of interest" description="Disordered" evidence="1">
    <location>
        <begin position="1"/>
        <end position="28"/>
    </location>
</feature>
<dbReference type="InterPro" id="IPR010260">
    <property type="entry name" value="AlpA"/>
</dbReference>
<evidence type="ECO:0000313" key="2">
    <source>
        <dbReference type="EMBL" id="BBU69366.1"/>
    </source>
</evidence>
<name>A0A679I9N8_9RHOO</name>
<dbReference type="EMBL" id="AP022345">
    <property type="protein sequence ID" value="BBU69366.1"/>
    <property type="molecule type" value="Genomic_DNA"/>
</dbReference>
<dbReference type="Gene3D" id="1.10.238.160">
    <property type="match status" value="1"/>
</dbReference>
<reference evidence="3" key="1">
    <citation type="submission" date="2020-01" db="EMBL/GenBank/DDBJ databases">
        <title>Phosphoaccumulans saitamaens gen. nov., sp. nov., a polyphosphate accumulating bacterium isolated from surface river water.</title>
        <authorList>
            <person name="Watanabe K."/>
            <person name="Suda W."/>
        </authorList>
    </citation>
    <scope>NUCLEOTIDE SEQUENCE [LARGE SCALE GENOMIC DNA]</scope>
    <source>
        <strain evidence="3">ICHIAU1</strain>
    </source>
</reference>
<dbReference type="RefSeq" id="WP_202930676.1">
    <property type="nucleotide sequence ID" value="NZ_AP019011.1"/>
</dbReference>
<keyword evidence="3" id="KW-1185">Reference proteome</keyword>
<accession>A0A679I9N8</accession>
<dbReference type="Pfam" id="PF05930">
    <property type="entry name" value="Phage_AlpA"/>
    <property type="match status" value="1"/>
</dbReference>
<gene>
    <name evidence="2" type="ORF">ICHIAU1_16490</name>
</gene>
<protein>
    <submittedName>
        <fullName evidence="2">Uncharacterized protein</fullName>
    </submittedName>
</protein>
<dbReference type="AlphaFoldDB" id="A0A679I9N8"/>
<sequence length="92" mass="10523">MKASETQSPATPNRKGKRSKPLRSPSFNAEGTKISYRYMRQKELMKVVPFSPATLWRLVKNGKFVRPVKLSERITAWNTAEVQAWLESKEAA</sequence>
<evidence type="ECO:0000256" key="1">
    <source>
        <dbReference type="SAM" id="MobiDB-lite"/>
    </source>
</evidence>
<organism evidence="2 3">
    <name type="scientific">Fluviibacter phosphoraccumulans</name>
    <dbReference type="NCBI Taxonomy" id="1751046"/>
    <lineage>
        <taxon>Bacteria</taxon>
        <taxon>Pseudomonadati</taxon>
        <taxon>Pseudomonadota</taxon>
        <taxon>Betaproteobacteria</taxon>
        <taxon>Rhodocyclales</taxon>
        <taxon>Fluviibacteraceae</taxon>
        <taxon>Fluviibacter</taxon>
    </lineage>
</organism>
<dbReference type="InterPro" id="IPR009061">
    <property type="entry name" value="DNA-bd_dom_put_sf"/>
</dbReference>